<protein>
    <recommendedName>
        <fullName evidence="3">Bacterial surface antigen (D15) domain-containing protein</fullName>
    </recommendedName>
</protein>
<dbReference type="InterPro" id="IPR000184">
    <property type="entry name" value="Bac_surfAg_D15"/>
</dbReference>
<dbReference type="Pfam" id="PF01103">
    <property type="entry name" value="Omp85"/>
    <property type="match status" value="1"/>
</dbReference>
<organism evidence="4">
    <name type="scientific">Minutocellus polymorphus</name>
    <dbReference type="NCBI Taxonomy" id="265543"/>
    <lineage>
        <taxon>Eukaryota</taxon>
        <taxon>Sar</taxon>
        <taxon>Stramenopiles</taxon>
        <taxon>Ochrophyta</taxon>
        <taxon>Bacillariophyta</taxon>
        <taxon>Mediophyceae</taxon>
        <taxon>Cymatosirophycidae</taxon>
        <taxon>Cymatosirales</taxon>
        <taxon>Cymatosiraceae</taxon>
        <taxon>Minutocellus</taxon>
    </lineage>
</organism>
<evidence type="ECO:0000259" key="3">
    <source>
        <dbReference type="Pfam" id="PF01103"/>
    </source>
</evidence>
<evidence type="ECO:0000313" key="4">
    <source>
        <dbReference type="EMBL" id="CAD8366932.1"/>
    </source>
</evidence>
<dbReference type="AlphaFoldDB" id="A0A7S0FM50"/>
<name>A0A7S0FM50_9STRA</name>
<comment type="subcellular location">
    <subcellularLocation>
        <location evidence="1">Membrane</location>
    </subcellularLocation>
</comment>
<feature type="domain" description="Bacterial surface antigen (D15)" evidence="3">
    <location>
        <begin position="19"/>
        <end position="165"/>
    </location>
</feature>
<proteinExistence type="predicted"/>
<sequence>MRQIIPLRSSSAAANKPPITLALQHRATASTSELPQHEALAIGFAARVRGYSPKMNGPLSSSVVGTAEIRIPVTLPANSLVNDGSVVVFSDWMAASRWTIRDIKNKVKSKTVGSSASAPLLSKPMRKASAGIGLRSFLQGIPVKVDFSITDDGKIGANMAIGQDFDV</sequence>
<evidence type="ECO:0000256" key="1">
    <source>
        <dbReference type="ARBA" id="ARBA00004370"/>
    </source>
</evidence>
<keyword evidence="2" id="KW-0472">Membrane</keyword>
<accession>A0A7S0FM50</accession>
<gene>
    <name evidence="4" type="ORF">MPOL1434_LOCUS4168</name>
</gene>
<dbReference type="EMBL" id="HBEJ01007039">
    <property type="protein sequence ID" value="CAD8366932.1"/>
    <property type="molecule type" value="Transcribed_RNA"/>
</dbReference>
<dbReference type="Gene3D" id="2.40.160.50">
    <property type="entry name" value="membrane protein fhac: a member of the omp85/tpsb transporter family"/>
    <property type="match status" value="1"/>
</dbReference>
<dbReference type="GO" id="GO:0019867">
    <property type="term" value="C:outer membrane"/>
    <property type="evidence" value="ECO:0007669"/>
    <property type="project" value="InterPro"/>
</dbReference>
<reference evidence="4" key="1">
    <citation type="submission" date="2021-01" db="EMBL/GenBank/DDBJ databases">
        <authorList>
            <person name="Corre E."/>
            <person name="Pelletier E."/>
            <person name="Niang G."/>
            <person name="Scheremetjew M."/>
            <person name="Finn R."/>
            <person name="Kale V."/>
            <person name="Holt S."/>
            <person name="Cochrane G."/>
            <person name="Meng A."/>
            <person name="Brown T."/>
            <person name="Cohen L."/>
        </authorList>
    </citation>
    <scope>NUCLEOTIDE SEQUENCE</scope>
    <source>
        <strain evidence="4">CCMP3303</strain>
    </source>
</reference>
<evidence type="ECO:0000256" key="2">
    <source>
        <dbReference type="ARBA" id="ARBA00023136"/>
    </source>
</evidence>